<gene>
    <name evidence="2" type="ORF">F7R21_32855</name>
</gene>
<dbReference type="EMBL" id="VZOJ01000190">
    <property type="protein sequence ID" value="KAB0631042.1"/>
    <property type="molecule type" value="Genomic_DNA"/>
</dbReference>
<dbReference type="Proteomes" id="UP000430232">
    <property type="component" value="Unassembled WGS sequence"/>
</dbReference>
<evidence type="ECO:0000313" key="2">
    <source>
        <dbReference type="EMBL" id="KAB0631042.1"/>
    </source>
</evidence>
<name>A0A6H9SJ54_9BURK</name>
<sequence>MSTVEPAHVSGMFPEPGCCATRCFRNGAGYSAIHTGRSQHRPIIGIGAVRESGRSPPTPPGMRVRTGRFEQLRS</sequence>
<feature type="region of interest" description="Disordered" evidence="1">
    <location>
        <begin position="49"/>
        <end position="74"/>
    </location>
</feature>
<reference evidence="2 3" key="1">
    <citation type="submission" date="2019-09" db="EMBL/GenBank/DDBJ databases">
        <title>Draft genome sequences of 48 bacterial type strains from the CCUG.</title>
        <authorList>
            <person name="Tunovic T."/>
            <person name="Pineiro-Iglesias B."/>
            <person name="Unosson C."/>
            <person name="Inganas E."/>
            <person name="Ohlen M."/>
            <person name="Cardew S."/>
            <person name="Jensie-Markopoulos S."/>
            <person name="Salva-Serra F."/>
            <person name="Jaen-Luchoro D."/>
            <person name="Karlsson R."/>
            <person name="Svensson-Stadler L."/>
            <person name="Chun J."/>
            <person name="Moore E."/>
        </authorList>
    </citation>
    <scope>NUCLEOTIDE SEQUENCE [LARGE SCALE GENOMIC DNA]</scope>
    <source>
        <strain evidence="2 3">CCUG 54555</strain>
    </source>
</reference>
<comment type="caution">
    <text evidence="2">The sequence shown here is derived from an EMBL/GenBank/DDBJ whole genome shotgun (WGS) entry which is preliminary data.</text>
</comment>
<protein>
    <submittedName>
        <fullName evidence="2">Uncharacterized protein</fullName>
    </submittedName>
</protein>
<dbReference type="AlphaFoldDB" id="A0A6H9SJ54"/>
<evidence type="ECO:0000313" key="3">
    <source>
        <dbReference type="Proteomes" id="UP000430232"/>
    </source>
</evidence>
<evidence type="ECO:0000256" key="1">
    <source>
        <dbReference type="SAM" id="MobiDB-lite"/>
    </source>
</evidence>
<dbReference type="OrthoDB" id="9144581at2"/>
<accession>A0A6H9SJ54</accession>
<proteinExistence type="predicted"/>
<keyword evidence="3" id="KW-1185">Reference proteome</keyword>
<organism evidence="2 3">
    <name type="scientific">Burkholderia latens</name>
    <dbReference type="NCBI Taxonomy" id="488446"/>
    <lineage>
        <taxon>Bacteria</taxon>
        <taxon>Pseudomonadati</taxon>
        <taxon>Pseudomonadota</taxon>
        <taxon>Betaproteobacteria</taxon>
        <taxon>Burkholderiales</taxon>
        <taxon>Burkholderiaceae</taxon>
        <taxon>Burkholderia</taxon>
        <taxon>Burkholderia cepacia complex</taxon>
    </lineage>
</organism>